<sequence>MAESEVPIVCTLSPNKMVDRLTEFESLFAESLTGVEREPLQLRLMFDTDPAREAQLREVFEAEQQCCAFLGFAFERTGAGLRVEVTAPQDAAPTLDGMQALAERNAPPEVVAAGWTG</sequence>
<evidence type="ECO:0000313" key="2">
    <source>
        <dbReference type="Proteomes" id="UP000309174"/>
    </source>
</evidence>
<gene>
    <name evidence="1" type="ORF">ETD83_27705</name>
</gene>
<name>A0A5C4J816_9ACTN</name>
<proteinExistence type="predicted"/>
<dbReference type="Proteomes" id="UP000309174">
    <property type="component" value="Unassembled WGS sequence"/>
</dbReference>
<dbReference type="EMBL" id="VCKW01000170">
    <property type="protein sequence ID" value="TMQ92214.1"/>
    <property type="molecule type" value="Genomic_DNA"/>
</dbReference>
<protein>
    <submittedName>
        <fullName evidence="1">Uncharacterized protein</fullName>
    </submittedName>
</protein>
<dbReference type="RefSeq" id="WP_138648151.1">
    <property type="nucleotide sequence ID" value="NZ_VCKW01000170.1"/>
</dbReference>
<dbReference type="AlphaFoldDB" id="A0A5C4J816"/>
<comment type="caution">
    <text evidence="1">The sequence shown here is derived from an EMBL/GenBank/DDBJ whole genome shotgun (WGS) entry which is preliminary data.</text>
</comment>
<organism evidence="1 2">
    <name type="scientific">Actinomadura soli</name>
    <dbReference type="NCBI Taxonomy" id="2508997"/>
    <lineage>
        <taxon>Bacteria</taxon>
        <taxon>Bacillati</taxon>
        <taxon>Actinomycetota</taxon>
        <taxon>Actinomycetes</taxon>
        <taxon>Streptosporangiales</taxon>
        <taxon>Thermomonosporaceae</taxon>
        <taxon>Actinomadura</taxon>
    </lineage>
</organism>
<evidence type="ECO:0000313" key="1">
    <source>
        <dbReference type="EMBL" id="TMQ92214.1"/>
    </source>
</evidence>
<dbReference type="OrthoDB" id="8421706at2"/>
<accession>A0A5C4J816</accession>
<keyword evidence="2" id="KW-1185">Reference proteome</keyword>
<reference evidence="1 2" key="1">
    <citation type="submission" date="2019-05" db="EMBL/GenBank/DDBJ databases">
        <title>Draft genome sequence of Actinomadura sp. 14C53.</title>
        <authorList>
            <person name="Saricaoglu S."/>
            <person name="Isik K."/>
        </authorList>
    </citation>
    <scope>NUCLEOTIDE SEQUENCE [LARGE SCALE GENOMIC DNA]</scope>
    <source>
        <strain evidence="1 2">14C53</strain>
    </source>
</reference>